<protein>
    <recommendedName>
        <fullName evidence="2">RNase H type-1 domain-containing protein</fullName>
    </recommendedName>
</protein>
<dbReference type="InterPro" id="IPR002156">
    <property type="entry name" value="RNaseH_domain"/>
</dbReference>
<feature type="compositionally biased region" description="Polar residues" evidence="1">
    <location>
        <begin position="61"/>
        <end position="81"/>
    </location>
</feature>
<dbReference type="PANTHER" id="PTHR47074">
    <property type="entry name" value="BNAC02G40300D PROTEIN"/>
    <property type="match status" value="1"/>
</dbReference>
<dbReference type="EMBL" id="JBBPBN010000013">
    <property type="protein sequence ID" value="KAK9025385.1"/>
    <property type="molecule type" value="Genomic_DNA"/>
</dbReference>
<comment type="caution">
    <text evidence="3">The sequence shown here is derived from an EMBL/GenBank/DDBJ whole genome shotgun (WGS) entry which is preliminary data.</text>
</comment>
<gene>
    <name evidence="3" type="ORF">V6N11_038254</name>
</gene>
<feature type="domain" description="RNase H type-1" evidence="2">
    <location>
        <begin position="279"/>
        <end position="400"/>
    </location>
</feature>
<evidence type="ECO:0000259" key="2">
    <source>
        <dbReference type="Pfam" id="PF13456"/>
    </source>
</evidence>
<dbReference type="PANTHER" id="PTHR47074:SF61">
    <property type="entry name" value="RNASE H TYPE-1 DOMAIN-CONTAINING PROTEIN"/>
    <property type="match status" value="1"/>
</dbReference>
<dbReference type="InterPro" id="IPR044730">
    <property type="entry name" value="RNase_H-like_dom_plant"/>
</dbReference>
<dbReference type="CDD" id="cd06222">
    <property type="entry name" value="RNase_H_like"/>
    <property type="match status" value="1"/>
</dbReference>
<evidence type="ECO:0000256" key="1">
    <source>
        <dbReference type="SAM" id="MobiDB-lite"/>
    </source>
</evidence>
<accession>A0ABR2SK33</accession>
<keyword evidence="4" id="KW-1185">Reference proteome</keyword>
<reference evidence="3 4" key="1">
    <citation type="journal article" date="2024" name="G3 (Bethesda)">
        <title>Genome assembly of Hibiscus sabdariffa L. provides insights into metabolisms of medicinal natural products.</title>
        <authorList>
            <person name="Kim T."/>
        </authorList>
    </citation>
    <scope>NUCLEOTIDE SEQUENCE [LARGE SCALE GENOMIC DNA]</scope>
    <source>
        <strain evidence="3">TK-2024</strain>
        <tissue evidence="3">Old leaves</tissue>
    </source>
</reference>
<evidence type="ECO:0000313" key="4">
    <source>
        <dbReference type="Proteomes" id="UP001396334"/>
    </source>
</evidence>
<dbReference type="Gene3D" id="3.30.420.10">
    <property type="entry name" value="Ribonuclease H-like superfamily/Ribonuclease H"/>
    <property type="match status" value="1"/>
</dbReference>
<evidence type="ECO:0000313" key="3">
    <source>
        <dbReference type="EMBL" id="KAK9025385.1"/>
    </source>
</evidence>
<dbReference type="Pfam" id="PF13456">
    <property type="entry name" value="RVT_3"/>
    <property type="match status" value="1"/>
</dbReference>
<feature type="region of interest" description="Disordered" evidence="1">
    <location>
        <begin position="54"/>
        <end position="90"/>
    </location>
</feature>
<name>A0ABR2SK33_9ROSI</name>
<organism evidence="3 4">
    <name type="scientific">Hibiscus sabdariffa</name>
    <name type="common">roselle</name>
    <dbReference type="NCBI Taxonomy" id="183260"/>
    <lineage>
        <taxon>Eukaryota</taxon>
        <taxon>Viridiplantae</taxon>
        <taxon>Streptophyta</taxon>
        <taxon>Embryophyta</taxon>
        <taxon>Tracheophyta</taxon>
        <taxon>Spermatophyta</taxon>
        <taxon>Magnoliopsida</taxon>
        <taxon>eudicotyledons</taxon>
        <taxon>Gunneridae</taxon>
        <taxon>Pentapetalae</taxon>
        <taxon>rosids</taxon>
        <taxon>malvids</taxon>
        <taxon>Malvales</taxon>
        <taxon>Malvaceae</taxon>
        <taxon>Malvoideae</taxon>
        <taxon>Hibiscus</taxon>
    </lineage>
</organism>
<dbReference type="InterPro" id="IPR036397">
    <property type="entry name" value="RNaseH_sf"/>
</dbReference>
<dbReference type="InterPro" id="IPR012337">
    <property type="entry name" value="RNaseH-like_sf"/>
</dbReference>
<dbReference type="InterPro" id="IPR052929">
    <property type="entry name" value="RNase_H-like_EbsB-rel"/>
</dbReference>
<sequence>MYAYSCSCLSSQASQTTEETATTEWRRGNIPISPWLRDEDGGKSRILRPNRNSLLIKENSVPPNSAAGFNSDNSKQDSGSSRKGKLFRHTSISSKSRATVGFGFGPVVASTTMSAIHDSDMAIMDEEVPIPHTDGLKRSRSTRQMDAFRTALEDCSLSDIGYQDVIPRWHFKFEAAWLIEDSCEPEVQKLWVESSGFLPDRLRYLSRGLDVWFLITLWSLWYARNKKVHEANLQTPEQICAFIVSYYRELEFIAPKLQLISSTQNSLWQAPDLPLVKANFDASFSSVDKASWSGVVVRNSIGEIMGACRRFSPFVASAFMAEAYAALHAIDLLIDLGFDSAVIEGDSLTIIKKLQASSSDLSELSAVIFEVQAKAKTLRNCSFNFIPRGSNQVAHIIAKDFSLNSGDRFWVEEIPSSALRAAAFDCRNLRPP</sequence>
<dbReference type="Proteomes" id="UP001396334">
    <property type="component" value="Unassembled WGS sequence"/>
</dbReference>
<proteinExistence type="predicted"/>
<dbReference type="SUPFAM" id="SSF53098">
    <property type="entry name" value="Ribonuclease H-like"/>
    <property type="match status" value="1"/>
</dbReference>